<feature type="signal peptide" evidence="2">
    <location>
        <begin position="1"/>
        <end position="20"/>
    </location>
</feature>
<dbReference type="EMBL" id="BAAAFG010000001">
    <property type="protein sequence ID" value="GAA0870925.1"/>
    <property type="molecule type" value="Genomic_DNA"/>
</dbReference>
<accession>A0ABN1MDZ3</accession>
<dbReference type="RefSeq" id="WP_343762353.1">
    <property type="nucleotide sequence ID" value="NZ_BAAAFG010000001.1"/>
</dbReference>
<reference evidence="3 4" key="1">
    <citation type="journal article" date="2019" name="Int. J. Syst. Evol. Microbiol.">
        <title>The Global Catalogue of Microorganisms (GCM) 10K type strain sequencing project: providing services to taxonomists for standard genome sequencing and annotation.</title>
        <authorList>
            <consortium name="The Broad Institute Genomics Platform"/>
            <consortium name="The Broad Institute Genome Sequencing Center for Infectious Disease"/>
            <person name="Wu L."/>
            <person name="Ma J."/>
        </authorList>
    </citation>
    <scope>NUCLEOTIDE SEQUENCE [LARGE SCALE GENOMIC DNA]</scope>
    <source>
        <strain evidence="3 4">JCM 16082</strain>
    </source>
</reference>
<organism evidence="3 4">
    <name type="scientific">Gangjinia marincola</name>
    <dbReference type="NCBI Taxonomy" id="578463"/>
    <lineage>
        <taxon>Bacteria</taxon>
        <taxon>Pseudomonadati</taxon>
        <taxon>Bacteroidota</taxon>
        <taxon>Flavobacteriia</taxon>
        <taxon>Flavobacteriales</taxon>
        <taxon>Flavobacteriaceae</taxon>
        <taxon>Gangjinia</taxon>
    </lineage>
</organism>
<keyword evidence="4" id="KW-1185">Reference proteome</keyword>
<evidence type="ECO:0000313" key="3">
    <source>
        <dbReference type="EMBL" id="GAA0870925.1"/>
    </source>
</evidence>
<feature type="compositionally biased region" description="Low complexity" evidence="1">
    <location>
        <begin position="29"/>
        <end position="49"/>
    </location>
</feature>
<dbReference type="Proteomes" id="UP001500507">
    <property type="component" value="Unassembled WGS sequence"/>
</dbReference>
<name>A0ABN1MDZ3_9FLAO</name>
<evidence type="ECO:0000313" key="4">
    <source>
        <dbReference type="Proteomes" id="UP001500507"/>
    </source>
</evidence>
<protein>
    <recommendedName>
        <fullName evidence="5">Septum formation inhibitor Maf</fullName>
    </recommendedName>
</protein>
<evidence type="ECO:0000256" key="1">
    <source>
        <dbReference type="SAM" id="MobiDB-lite"/>
    </source>
</evidence>
<proteinExistence type="predicted"/>
<comment type="caution">
    <text evidence="3">The sequence shown here is derived from an EMBL/GenBank/DDBJ whole genome shotgun (WGS) entry which is preliminary data.</text>
</comment>
<gene>
    <name evidence="3" type="ORF">GCM10009117_00700</name>
</gene>
<keyword evidence="2" id="KW-0732">Signal</keyword>
<evidence type="ECO:0008006" key="5">
    <source>
        <dbReference type="Google" id="ProtNLM"/>
    </source>
</evidence>
<evidence type="ECO:0000256" key="2">
    <source>
        <dbReference type="SAM" id="SignalP"/>
    </source>
</evidence>
<feature type="chain" id="PRO_5045201871" description="Septum formation inhibitor Maf" evidence="2">
    <location>
        <begin position="21"/>
        <end position="322"/>
    </location>
</feature>
<feature type="compositionally biased region" description="Basic and acidic residues" evidence="1">
    <location>
        <begin position="52"/>
        <end position="62"/>
    </location>
</feature>
<sequence>MKKIGCVLICLLVVSLWSCKEEQETASVNATATPENTNENTSASNQTSSKQSQDKKAKPRSQDFKDYWYSGEAEITSYTLKQSRYGEMREGDAVLIFVTEDFLPQEQVKADQKSNDNIPVLKLNSTKNFVTGIYPYSIMQSTFYPVSDDQHALKVTSSIQEWCGQVYAQLNNKDQFNVKTHSYFASEGDQQLRLPKAALENELFVQMRVNPFDIKVGDYPMIPSFEYLQLKHKEFKAYEAQVKIETVLGTRLLCEVVYPELKRTLRIIAEKDFPHKIISWNETYPDGDKEMTTSATLKKQLKTSYWLQNRNVHRVLRDSLQL</sequence>
<feature type="region of interest" description="Disordered" evidence="1">
    <location>
        <begin position="28"/>
        <end position="62"/>
    </location>
</feature>